<comment type="caution">
    <text evidence="1">The sequence shown here is derived from an EMBL/GenBank/DDBJ whole genome shotgun (WGS) entry which is preliminary data.</text>
</comment>
<dbReference type="Proteomes" id="UP000597762">
    <property type="component" value="Unassembled WGS sequence"/>
</dbReference>
<organism evidence="1 2">
    <name type="scientific">Acanthosepion pharaonis</name>
    <name type="common">Pharaoh cuttlefish</name>
    <name type="synonym">Sepia pharaonis</name>
    <dbReference type="NCBI Taxonomy" id="158019"/>
    <lineage>
        <taxon>Eukaryota</taxon>
        <taxon>Metazoa</taxon>
        <taxon>Spiralia</taxon>
        <taxon>Lophotrochozoa</taxon>
        <taxon>Mollusca</taxon>
        <taxon>Cephalopoda</taxon>
        <taxon>Coleoidea</taxon>
        <taxon>Decapodiformes</taxon>
        <taxon>Sepiida</taxon>
        <taxon>Sepiina</taxon>
        <taxon>Sepiidae</taxon>
        <taxon>Acanthosepion</taxon>
    </lineage>
</organism>
<name>A0A812CAZ1_ACAPH</name>
<keyword evidence="2" id="KW-1185">Reference proteome</keyword>
<dbReference type="EMBL" id="CAHIKZ030001299">
    <property type="protein sequence ID" value="CAE1259098.1"/>
    <property type="molecule type" value="Genomic_DNA"/>
</dbReference>
<dbReference type="OrthoDB" id="3937590at2759"/>
<accession>A0A812CAZ1</accession>
<proteinExistence type="predicted"/>
<evidence type="ECO:0000313" key="1">
    <source>
        <dbReference type="EMBL" id="CAE1259098.1"/>
    </source>
</evidence>
<reference evidence="1" key="1">
    <citation type="submission" date="2021-01" db="EMBL/GenBank/DDBJ databases">
        <authorList>
            <person name="Li R."/>
            <person name="Bekaert M."/>
        </authorList>
    </citation>
    <scope>NUCLEOTIDE SEQUENCE</scope>
    <source>
        <strain evidence="1">Farmed</strain>
    </source>
</reference>
<protein>
    <submittedName>
        <fullName evidence="1">Reflectin, reflectin 1</fullName>
    </submittedName>
</protein>
<gene>
    <name evidence="1" type="primary">REF1</name>
    <name evidence="1" type="ORF">SPHA_31550</name>
</gene>
<sequence length="284" mass="35672">MNRYMMRHRPMYSNMYRTGKKYRGMMEPMSRMTMDFQGRYMDSQGRMVDPRHYDYYGRWNDYDRYYGRSMFNYGPHMDGQRHGGWMDFPERWMDMSNYQMDMQGRWMDMQGRYCHPFNQWGYNRHGNYPGYSYGRNMFYPERWMDMSNWQMDTHGRWMDMQGRYGSPFSQWGYNRHGYYPGYSYGRNMFYPERSMDMSNYQMDMQGRWMDMQGRHVNPFSHSMYGRNWSSPYYNYYSSRHMDYPERFMDMSNWQMDTQGRWMDMQGRHMDPSWSNMQDNYNNWF</sequence>
<evidence type="ECO:0000313" key="2">
    <source>
        <dbReference type="Proteomes" id="UP000597762"/>
    </source>
</evidence>
<dbReference type="AlphaFoldDB" id="A0A812CAZ1"/>